<evidence type="ECO:0000313" key="2">
    <source>
        <dbReference type="EMBL" id="KAJ8935622.1"/>
    </source>
</evidence>
<proteinExistence type="predicted"/>
<keyword evidence="3" id="KW-1185">Reference proteome</keyword>
<comment type="caution">
    <text evidence="2">The sequence shown here is derived from an EMBL/GenBank/DDBJ whole genome shotgun (WGS) entry which is preliminary data.</text>
</comment>
<sequence length="235" mass="27336">MSHLQRGFILHHLCYKDIDQAMFSEAINHKQFPDFFTNKGSIQNNVLPLKMNGHTYWMSSLLTDNNSTLQRPYQKPYEDNEEGSLDCCDAEENYDIHLTKSVPKPNESGEVKITGDTERNVASGRTQLTMIVMQQKDKLPISHFVSIPVTSEGVKEKLLLFQKEVLKLNLRDRNKQYKLNIRGLEIMNDDPSEVNVLYCNVDTDDQDMKLQEIVDKISEHYYKAGLARKQYDRRF</sequence>
<dbReference type="Pfam" id="PF10469">
    <property type="entry name" value="AKAP7_NLS"/>
    <property type="match status" value="1"/>
</dbReference>
<evidence type="ECO:0000259" key="1">
    <source>
        <dbReference type="Pfam" id="PF10469"/>
    </source>
</evidence>
<dbReference type="EMBL" id="JAPWTK010000859">
    <property type="protein sequence ID" value="KAJ8935622.1"/>
    <property type="molecule type" value="Genomic_DNA"/>
</dbReference>
<dbReference type="PANTHER" id="PTHR13360">
    <property type="entry name" value="ACTIVATING SIGNAL COINTEGRATOR 1 COMPLEX SUBUNIT 1"/>
    <property type="match status" value="1"/>
</dbReference>
<dbReference type="InterPro" id="IPR019510">
    <property type="entry name" value="AKAP7-like_phosphoesterase"/>
</dbReference>
<dbReference type="GO" id="GO:0006307">
    <property type="term" value="P:DNA alkylation repair"/>
    <property type="evidence" value="ECO:0007669"/>
    <property type="project" value="InterPro"/>
</dbReference>
<dbReference type="GO" id="GO:0006355">
    <property type="term" value="P:regulation of DNA-templated transcription"/>
    <property type="evidence" value="ECO:0007669"/>
    <property type="project" value="TreeGrafter"/>
</dbReference>
<accession>A0AAV8X9K5</accession>
<name>A0AAV8X9K5_9CUCU</name>
<feature type="domain" description="A-kinase anchor protein 7-like phosphoesterase" evidence="1">
    <location>
        <begin position="175"/>
        <end position="233"/>
    </location>
</feature>
<reference evidence="2" key="1">
    <citation type="journal article" date="2023" name="Insect Mol. Biol.">
        <title>Genome sequencing provides insights into the evolution of gene families encoding plant cell wall-degrading enzymes in longhorned beetles.</title>
        <authorList>
            <person name="Shin N.R."/>
            <person name="Okamura Y."/>
            <person name="Kirsch R."/>
            <person name="Pauchet Y."/>
        </authorList>
    </citation>
    <scope>NUCLEOTIDE SEQUENCE</scope>
    <source>
        <strain evidence="2">AMC_N1</strain>
    </source>
</reference>
<dbReference type="InterPro" id="IPR009210">
    <property type="entry name" value="ASCC1"/>
</dbReference>
<dbReference type="PANTHER" id="PTHR13360:SF1">
    <property type="entry name" value="ACTIVATING SIGNAL COINTEGRATOR 1 COMPLEX SUBUNIT 1"/>
    <property type="match status" value="1"/>
</dbReference>
<organism evidence="2 3">
    <name type="scientific">Aromia moschata</name>
    <dbReference type="NCBI Taxonomy" id="1265417"/>
    <lineage>
        <taxon>Eukaryota</taxon>
        <taxon>Metazoa</taxon>
        <taxon>Ecdysozoa</taxon>
        <taxon>Arthropoda</taxon>
        <taxon>Hexapoda</taxon>
        <taxon>Insecta</taxon>
        <taxon>Pterygota</taxon>
        <taxon>Neoptera</taxon>
        <taxon>Endopterygota</taxon>
        <taxon>Coleoptera</taxon>
        <taxon>Polyphaga</taxon>
        <taxon>Cucujiformia</taxon>
        <taxon>Chrysomeloidea</taxon>
        <taxon>Cerambycidae</taxon>
        <taxon>Cerambycinae</taxon>
        <taxon>Callichromatini</taxon>
        <taxon>Aromia</taxon>
    </lineage>
</organism>
<dbReference type="AlphaFoldDB" id="A0AAV8X9K5"/>
<dbReference type="Gene3D" id="3.90.1140.10">
    <property type="entry name" value="Cyclic phosphodiesterase"/>
    <property type="match status" value="1"/>
</dbReference>
<gene>
    <name evidence="2" type="ORF">NQ318_006465</name>
</gene>
<protein>
    <recommendedName>
        <fullName evidence="1">A-kinase anchor protein 7-like phosphoesterase domain-containing protein</fullName>
    </recommendedName>
</protein>
<dbReference type="Proteomes" id="UP001162162">
    <property type="component" value="Unassembled WGS sequence"/>
</dbReference>
<evidence type="ECO:0000313" key="3">
    <source>
        <dbReference type="Proteomes" id="UP001162162"/>
    </source>
</evidence>
<dbReference type="GO" id="GO:0005634">
    <property type="term" value="C:nucleus"/>
    <property type="evidence" value="ECO:0007669"/>
    <property type="project" value="TreeGrafter"/>
</dbReference>